<dbReference type="Gene3D" id="2.60.40.10">
    <property type="entry name" value="Immunoglobulins"/>
    <property type="match status" value="1"/>
</dbReference>
<evidence type="ECO:0000313" key="1">
    <source>
        <dbReference type="EMBL" id="SVC16835.1"/>
    </source>
</evidence>
<reference evidence="1" key="1">
    <citation type="submission" date="2018-05" db="EMBL/GenBank/DDBJ databases">
        <authorList>
            <person name="Lanie J.A."/>
            <person name="Ng W.-L."/>
            <person name="Kazmierczak K.M."/>
            <person name="Andrzejewski T.M."/>
            <person name="Davidsen T.M."/>
            <person name="Wayne K.J."/>
            <person name="Tettelin H."/>
            <person name="Glass J.I."/>
            <person name="Rusch D."/>
            <person name="Podicherti R."/>
            <person name="Tsui H.-C.T."/>
            <person name="Winkler M.E."/>
        </authorList>
    </citation>
    <scope>NUCLEOTIDE SEQUENCE</scope>
</reference>
<sequence>VPETGTHKQGDTGKRSGNRMGYVGDDVMNDWILINYHTGSGKYADELAAPWQAHQDNCTYPPLDDRWYKDTSEPYLQYFGGIPAFKINGEDTSPEWTEYTKDFQNTGVAASDWDEAYYAYITMVKRVQAETTPVTMSLNGTSFVDKTASVQLSVTSTEDLSAKNLRLYVGVLMDSVEYQFGQYSDWREWNHHNQIFIGWVGDKTSDCKAGCENGQEITLAKDTPVDLTYSWTLQDAPTGMSYDPNNMVIFAFIQDFTALDAALVNQASILQGVKMVRRDAGVDKSAPALTFNPANNTFGVAVESDITITFDE</sequence>
<organism evidence="1">
    <name type="scientific">marine metagenome</name>
    <dbReference type="NCBI Taxonomy" id="408172"/>
    <lineage>
        <taxon>unclassified sequences</taxon>
        <taxon>metagenomes</taxon>
        <taxon>ecological metagenomes</taxon>
    </lineage>
</organism>
<gene>
    <name evidence="1" type="ORF">METZ01_LOCUS269689</name>
</gene>
<proteinExistence type="predicted"/>
<evidence type="ECO:0008006" key="2">
    <source>
        <dbReference type="Google" id="ProtNLM"/>
    </source>
</evidence>
<dbReference type="InterPro" id="IPR013783">
    <property type="entry name" value="Ig-like_fold"/>
</dbReference>
<dbReference type="AlphaFoldDB" id="A0A382JYZ2"/>
<feature type="non-terminal residue" evidence="1">
    <location>
        <position position="1"/>
    </location>
</feature>
<feature type="non-terminal residue" evidence="1">
    <location>
        <position position="312"/>
    </location>
</feature>
<protein>
    <recommendedName>
        <fullName evidence="2">SbsA Ig-like domain-containing protein</fullName>
    </recommendedName>
</protein>
<name>A0A382JYZ2_9ZZZZ</name>
<accession>A0A382JYZ2</accession>
<dbReference type="EMBL" id="UINC01077068">
    <property type="protein sequence ID" value="SVC16835.1"/>
    <property type="molecule type" value="Genomic_DNA"/>
</dbReference>